<dbReference type="EMBL" id="JASCZI010212021">
    <property type="protein sequence ID" value="MED6198014.1"/>
    <property type="molecule type" value="Genomic_DNA"/>
</dbReference>
<accession>A0ABU6XKW0</accession>
<dbReference type="Proteomes" id="UP001341840">
    <property type="component" value="Unassembled WGS sequence"/>
</dbReference>
<gene>
    <name evidence="1" type="ORF">PIB30_062126</name>
</gene>
<evidence type="ECO:0000313" key="1">
    <source>
        <dbReference type="EMBL" id="MED6198014.1"/>
    </source>
</evidence>
<comment type="caution">
    <text evidence="1">The sequence shown here is derived from an EMBL/GenBank/DDBJ whole genome shotgun (WGS) entry which is preliminary data.</text>
</comment>
<organism evidence="1 2">
    <name type="scientific">Stylosanthes scabra</name>
    <dbReference type="NCBI Taxonomy" id="79078"/>
    <lineage>
        <taxon>Eukaryota</taxon>
        <taxon>Viridiplantae</taxon>
        <taxon>Streptophyta</taxon>
        <taxon>Embryophyta</taxon>
        <taxon>Tracheophyta</taxon>
        <taxon>Spermatophyta</taxon>
        <taxon>Magnoliopsida</taxon>
        <taxon>eudicotyledons</taxon>
        <taxon>Gunneridae</taxon>
        <taxon>Pentapetalae</taxon>
        <taxon>rosids</taxon>
        <taxon>fabids</taxon>
        <taxon>Fabales</taxon>
        <taxon>Fabaceae</taxon>
        <taxon>Papilionoideae</taxon>
        <taxon>50 kb inversion clade</taxon>
        <taxon>dalbergioids sensu lato</taxon>
        <taxon>Dalbergieae</taxon>
        <taxon>Pterocarpus clade</taxon>
        <taxon>Stylosanthes</taxon>
    </lineage>
</organism>
<name>A0ABU6XKW0_9FABA</name>
<sequence>MPDGTERPWWDWFEDMFGQLPNLEHRDASALFGDKTAARVHLMWLPFIDPINDLGGYSWGIYAEHLVGRCFRWRAHCSSCRAGYFGVFPRLGCTNLTILSFRWNLVPAHFRREGAAGVEYRRQLDRMTLREFVWMSYRLDTLEDMVHPSICYLGPMGFDSATHLLLIHRVAPGGSGDLTVRGRTEHSPSST</sequence>
<keyword evidence="2" id="KW-1185">Reference proteome</keyword>
<protein>
    <recommendedName>
        <fullName evidence="3">Aminotransferase-like plant mobile domain-containing protein</fullName>
    </recommendedName>
</protein>
<evidence type="ECO:0000313" key="2">
    <source>
        <dbReference type="Proteomes" id="UP001341840"/>
    </source>
</evidence>
<reference evidence="1 2" key="1">
    <citation type="journal article" date="2023" name="Plants (Basel)">
        <title>Bridging the Gap: Combining Genomics and Transcriptomics Approaches to Understand Stylosanthes scabra, an Orphan Legume from the Brazilian Caatinga.</title>
        <authorList>
            <person name="Ferreira-Neto J.R.C."/>
            <person name="da Silva M.D."/>
            <person name="Binneck E."/>
            <person name="de Melo N.F."/>
            <person name="da Silva R.H."/>
            <person name="de Melo A.L.T.M."/>
            <person name="Pandolfi V."/>
            <person name="Bustamante F.O."/>
            <person name="Brasileiro-Vidal A.C."/>
            <person name="Benko-Iseppon A.M."/>
        </authorList>
    </citation>
    <scope>NUCLEOTIDE SEQUENCE [LARGE SCALE GENOMIC DNA]</scope>
    <source>
        <tissue evidence="1">Leaves</tissue>
    </source>
</reference>
<evidence type="ECO:0008006" key="3">
    <source>
        <dbReference type="Google" id="ProtNLM"/>
    </source>
</evidence>
<proteinExistence type="predicted"/>